<comment type="caution">
    <text evidence="2">The sequence shown here is derived from an EMBL/GenBank/DDBJ whole genome shotgun (WGS) entry which is preliminary data.</text>
</comment>
<sequence length="171" mass="20129">MLCEDIEGMTPFELSIEYQHVDVVEWYLKEYDSDKVEELVNRQRSAPNVRIEWSSVRYVGQTPLHITLRESVPAKQCQKLFRILKSLVEHHADVLKTDETNHNAIHLAIEFCYPLMLLLLLKSLSVLSLLLLLLFQKKTRKKELETKWNGKTLLEFARDNFEKLRRGYLGT</sequence>
<organism evidence="2 3">
    <name type="scientific">Reticulomyxa filosa</name>
    <dbReference type="NCBI Taxonomy" id="46433"/>
    <lineage>
        <taxon>Eukaryota</taxon>
        <taxon>Sar</taxon>
        <taxon>Rhizaria</taxon>
        <taxon>Retaria</taxon>
        <taxon>Foraminifera</taxon>
        <taxon>Monothalamids</taxon>
        <taxon>Reticulomyxidae</taxon>
        <taxon>Reticulomyxa</taxon>
    </lineage>
</organism>
<evidence type="ECO:0000313" key="3">
    <source>
        <dbReference type="Proteomes" id="UP000023152"/>
    </source>
</evidence>
<keyword evidence="3" id="KW-1185">Reference proteome</keyword>
<protein>
    <submittedName>
        <fullName evidence="2">Uncharacterized protein</fullName>
    </submittedName>
</protein>
<keyword evidence="1" id="KW-0812">Transmembrane</keyword>
<dbReference type="Gene3D" id="1.25.40.20">
    <property type="entry name" value="Ankyrin repeat-containing domain"/>
    <property type="match status" value="1"/>
</dbReference>
<feature type="transmembrane region" description="Helical" evidence="1">
    <location>
        <begin position="113"/>
        <end position="135"/>
    </location>
</feature>
<reference evidence="2 3" key="1">
    <citation type="journal article" date="2013" name="Curr. Biol.">
        <title>The Genome of the Foraminiferan Reticulomyxa filosa.</title>
        <authorList>
            <person name="Glockner G."/>
            <person name="Hulsmann N."/>
            <person name="Schleicher M."/>
            <person name="Noegel A.A."/>
            <person name="Eichinger L."/>
            <person name="Gallinger C."/>
            <person name="Pawlowski J."/>
            <person name="Sierra R."/>
            <person name="Euteneuer U."/>
            <person name="Pillet L."/>
            <person name="Moustafa A."/>
            <person name="Platzer M."/>
            <person name="Groth M."/>
            <person name="Szafranski K."/>
            <person name="Schliwa M."/>
        </authorList>
    </citation>
    <scope>NUCLEOTIDE SEQUENCE [LARGE SCALE GENOMIC DNA]</scope>
</reference>
<dbReference type="EMBL" id="ASPP01011371">
    <property type="protein sequence ID" value="ETO21716.1"/>
    <property type="molecule type" value="Genomic_DNA"/>
</dbReference>
<proteinExistence type="predicted"/>
<name>X6N6N3_RETFI</name>
<dbReference type="Proteomes" id="UP000023152">
    <property type="component" value="Unassembled WGS sequence"/>
</dbReference>
<evidence type="ECO:0000256" key="1">
    <source>
        <dbReference type="SAM" id="Phobius"/>
    </source>
</evidence>
<feature type="non-terminal residue" evidence="2">
    <location>
        <position position="171"/>
    </location>
</feature>
<gene>
    <name evidence="2" type="ORF">RFI_15487</name>
</gene>
<dbReference type="AlphaFoldDB" id="X6N6N3"/>
<keyword evidence="1" id="KW-0472">Membrane</keyword>
<keyword evidence="1" id="KW-1133">Transmembrane helix</keyword>
<evidence type="ECO:0000313" key="2">
    <source>
        <dbReference type="EMBL" id="ETO21716.1"/>
    </source>
</evidence>
<accession>X6N6N3</accession>
<dbReference type="InterPro" id="IPR036770">
    <property type="entry name" value="Ankyrin_rpt-contain_sf"/>
</dbReference>
<dbReference type="SUPFAM" id="SSF48403">
    <property type="entry name" value="Ankyrin repeat"/>
    <property type="match status" value="1"/>
</dbReference>